<dbReference type="GO" id="GO:0010181">
    <property type="term" value="F:FMN binding"/>
    <property type="evidence" value="ECO:0007669"/>
    <property type="project" value="TreeGrafter"/>
</dbReference>
<dbReference type="PANTHER" id="PTHR14359">
    <property type="entry name" value="HOMO-OLIGOMERIC FLAVIN CONTAINING CYS DECARBOXYLASE FAMILY"/>
    <property type="match status" value="1"/>
</dbReference>
<accession>A0AAT9UNS2</accession>
<gene>
    <name evidence="2" type="ORF">CDPV99-138</name>
</gene>
<dbReference type="GO" id="GO:0015937">
    <property type="term" value="P:coenzyme A biosynthetic process"/>
    <property type="evidence" value="ECO:0007669"/>
    <property type="project" value="TreeGrafter"/>
</dbReference>
<dbReference type="InterPro" id="IPR003382">
    <property type="entry name" value="Flavoprotein"/>
</dbReference>
<dbReference type="FunFam" id="3.40.50.1950:FF:000004">
    <property type="entry name" value="Phosphopantothenoylcysteine decarboxylase"/>
    <property type="match status" value="1"/>
</dbReference>
<dbReference type="Pfam" id="PF02441">
    <property type="entry name" value="Flavoprotein"/>
    <property type="match status" value="1"/>
</dbReference>
<protein>
    <submittedName>
        <fullName evidence="2">HAL3-like domain protein</fullName>
    </submittedName>
</protein>
<evidence type="ECO:0000313" key="2">
    <source>
        <dbReference type="EMBL" id="WHV01254.1"/>
    </source>
</evidence>
<dbReference type="InterPro" id="IPR036551">
    <property type="entry name" value="Flavin_trans-like"/>
</dbReference>
<organism evidence="2">
    <name type="scientific">Condorpox virus</name>
    <dbReference type="NCBI Taxonomy" id="3049970"/>
    <lineage>
        <taxon>Viruses</taxon>
        <taxon>Varidnaviria</taxon>
        <taxon>Bamfordvirae</taxon>
        <taxon>Nucleocytoviricota</taxon>
        <taxon>Pokkesviricetes</taxon>
        <taxon>Chitovirales</taxon>
        <taxon>Poxviridae</taxon>
        <taxon>Chordopoxvirinae</taxon>
        <taxon>Avipoxvirus</taxon>
    </lineage>
</organism>
<proteinExistence type="predicted"/>
<dbReference type="SUPFAM" id="SSF52507">
    <property type="entry name" value="Homo-oligomeric flavin-containing Cys decarboxylases, HFCD"/>
    <property type="match status" value="1"/>
</dbReference>
<dbReference type="GO" id="GO:0004633">
    <property type="term" value="F:phosphopantothenoylcysteine decarboxylase activity"/>
    <property type="evidence" value="ECO:0007669"/>
    <property type="project" value="TreeGrafter"/>
</dbReference>
<dbReference type="Gene3D" id="3.40.50.1950">
    <property type="entry name" value="Flavin prenyltransferase-like"/>
    <property type="match status" value="1"/>
</dbReference>
<dbReference type="EMBL" id="OQ865376">
    <property type="protein sequence ID" value="WHV01254.1"/>
    <property type="molecule type" value="Genomic_DNA"/>
</dbReference>
<reference evidence="2" key="1">
    <citation type="submission" date="2023-04" db="EMBL/GenBank/DDBJ databases">
        <title>Genomic characterization of avipoxvirus isolates from Andean condor (Vultur gryphus).</title>
        <authorList>
            <person name="Butt S.L."/>
            <person name="Do Nascimento G.M."/>
            <person name="Tripathy D.N."/>
            <person name="Diel D.G."/>
        </authorList>
    </citation>
    <scope>NUCLEOTIDE SEQUENCE</scope>
    <source>
        <strain evidence="2">CDPV99</strain>
    </source>
</reference>
<feature type="domain" description="Flavoprotein" evidence="1">
    <location>
        <begin position="5"/>
        <end position="179"/>
    </location>
</feature>
<sequence length="184" mass="20747">MSSYKILIGVTGSVAAIKLKDLVKQLLNIGGIEIRIVATENASHFIDQKEIGIPIYTDKDEWNTWKKIHDPVLHIELRRWADMMLIAPLTANSLAKIANGICNNLLTCIVRAWNINKPLLFCPAMNTVMWEHPITDQHIETLKHMGYIEIECVEKKLACGDIGKGAMAEVIDIVRVVRDIINKH</sequence>
<dbReference type="PANTHER" id="PTHR14359:SF6">
    <property type="entry name" value="PHOSPHOPANTOTHENOYLCYSTEINE DECARBOXYLASE"/>
    <property type="match status" value="1"/>
</dbReference>
<evidence type="ECO:0000259" key="1">
    <source>
        <dbReference type="Pfam" id="PF02441"/>
    </source>
</evidence>
<name>A0AAT9UNS2_9POXV</name>